<dbReference type="GO" id="GO:0022857">
    <property type="term" value="F:transmembrane transporter activity"/>
    <property type="evidence" value="ECO:0007669"/>
    <property type="project" value="InterPro"/>
</dbReference>
<evidence type="ECO:0000256" key="2">
    <source>
        <dbReference type="ARBA" id="ARBA00022448"/>
    </source>
</evidence>
<dbReference type="InterPro" id="IPR036259">
    <property type="entry name" value="MFS_trans_sf"/>
</dbReference>
<keyword evidence="4 6" id="KW-1133">Transmembrane helix</keyword>
<dbReference type="Gene3D" id="1.20.1250.20">
    <property type="entry name" value="MFS general substrate transporter like domains"/>
    <property type="match status" value="2"/>
</dbReference>
<keyword evidence="3 6" id="KW-0812">Transmembrane</keyword>
<evidence type="ECO:0000256" key="5">
    <source>
        <dbReference type="ARBA" id="ARBA00023136"/>
    </source>
</evidence>
<organism evidence="8 9">
    <name type="scientific">SAR86 cluster bacterium BACL1 MAG-120920-bin57</name>
    <dbReference type="NCBI Taxonomy" id="1655571"/>
    <lineage>
        <taxon>Bacteria</taxon>
        <taxon>Pseudomonadati</taxon>
        <taxon>Pseudomonadota</taxon>
        <taxon>Gammaproteobacteria</taxon>
        <taxon>SAR86 cluster</taxon>
    </lineage>
</organism>
<dbReference type="Proteomes" id="UP000050874">
    <property type="component" value="Unassembled WGS sequence"/>
</dbReference>
<feature type="transmembrane region" description="Helical" evidence="6">
    <location>
        <begin position="35"/>
        <end position="56"/>
    </location>
</feature>
<keyword evidence="2" id="KW-0813">Transport</keyword>
<feature type="transmembrane region" description="Helical" evidence="6">
    <location>
        <begin position="101"/>
        <end position="123"/>
    </location>
</feature>
<comment type="caution">
    <text evidence="8">The sequence shown here is derived from an EMBL/GenBank/DDBJ whole genome shotgun (WGS) entry which is preliminary data.</text>
</comment>
<dbReference type="NCBIfam" id="TIGR00901">
    <property type="entry name" value="2A0125"/>
    <property type="match status" value="1"/>
</dbReference>
<feature type="transmembrane region" description="Helical" evidence="6">
    <location>
        <begin position="255"/>
        <end position="278"/>
    </location>
</feature>
<dbReference type="PANTHER" id="PTHR12778">
    <property type="entry name" value="SOLUTE CARRIER FAMILY 33 ACETYL-COA TRANSPORTER -RELATED"/>
    <property type="match status" value="1"/>
</dbReference>
<dbReference type="GO" id="GO:0016020">
    <property type="term" value="C:membrane"/>
    <property type="evidence" value="ECO:0007669"/>
    <property type="project" value="UniProtKB-SubCell"/>
</dbReference>
<dbReference type="InterPro" id="IPR020846">
    <property type="entry name" value="MFS_dom"/>
</dbReference>
<comment type="subcellular location">
    <subcellularLocation>
        <location evidence="1">Membrane</location>
        <topology evidence="1">Multi-pass membrane protein</topology>
    </subcellularLocation>
</comment>
<dbReference type="SUPFAM" id="SSF103473">
    <property type="entry name" value="MFS general substrate transporter"/>
    <property type="match status" value="1"/>
</dbReference>
<dbReference type="InterPro" id="IPR011701">
    <property type="entry name" value="MFS"/>
</dbReference>
<dbReference type="PROSITE" id="PS50850">
    <property type="entry name" value="MFS"/>
    <property type="match status" value="1"/>
</dbReference>
<feature type="transmembrane region" description="Helical" evidence="6">
    <location>
        <begin position="285"/>
        <end position="305"/>
    </location>
</feature>
<evidence type="ECO:0000256" key="3">
    <source>
        <dbReference type="ARBA" id="ARBA00022692"/>
    </source>
</evidence>
<feature type="transmembrane region" description="Helical" evidence="6">
    <location>
        <begin position="311"/>
        <end position="337"/>
    </location>
</feature>
<reference evidence="9" key="1">
    <citation type="submission" date="2015-10" db="EMBL/GenBank/DDBJ databases">
        <title>Metagenome-Assembled Genomes uncover a global brackish microbiome.</title>
        <authorList>
            <person name="Hugerth L.W."/>
            <person name="Larsson J."/>
            <person name="Alneberg J."/>
            <person name="Lindh M.V."/>
            <person name="Legrand C."/>
            <person name="Pinhassi J."/>
            <person name="Andersson A."/>
        </authorList>
    </citation>
    <scope>NUCLEOTIDE SEQUENCE [LARGE SCALE GENOMIC DNA]</scope>
</reference>
<feature type="transmembrane region" description="Helical" evidence="6">
    <location>
        <begin position="77"/>
        <end position="95"/>
    </location>
</feature>
<accession>A0A0R2PTF7</accession>
<dbReference type="EMBL" id="LIAV01000147">
    <property type="protein sequence ID" value="KRO40267.1"/>
    <property type="molecule type" value="Genomic_DNA"/>
</dbReference>
<feature type="transmembrane region" description="Helical" evidence="6">
    <location>
        <begin position="383"/>
        <end position="405"/>
    </location>
</feature>
<dbReference type="AlphaFoldDB" id="A0A0R2PTF7"/>
<feature type="domain" description="Major facilitator superfamily (MFS) profile" evidence="7">
    <location>
        <begin position="4"/>
        <end position="410"/>
    </location>
</feature>
<evidence type="ECO:0000259" key="7">
    <source>
        <dbReference type="PROSITE" id="PS50850"/>
    </source>
</evidence>
<proteinExistence type="predicted"/>
<feature type="transmembrane region" description="Helical" evidence="6">
    <location>
        <begin position="167"/>
        <end position="191"/>
    </location>
</feature>
<feature type="transmembrane region" description="Helical" evidence="6">
    <location>
        <begin position="349"/>
        <end position="371"/>
    </location>
</feature>
<protein>
    <recommendedName>
        <fullName evidence="7">Major facilitator superfamily (MFS) profile domain-containing protein</fullName>
    </recommendedName>
</protein>
<name>A0A0R2PTF7_9GAMM</name>
<dbReference type="PANTHER" id="PTHR12778:SF10">
    <property type="entry name" value="MAJOR FACILITATOR SUPERFAMILY DOMAIN-CONTAINING PROTEIN 3"/>
    <property type="match status" value="1"/>
</dbReference>
<keyword evidence="5 6" id="KW-0472">Membrane</keyword>
<feature type="transmembrane region" description="Helical" evidence="6">
    <location>
        <begin position="211"/>
        <end position="232"/>
    </location>
</feature>
<evidence type="ECO:0000313" key="8">
    <source>
        <dbReference type="EMBL" id="KRO40267.1"/>
    </source>
</evidence>
<sequence>MKQKLFGMMLLGFASGLPYMLVFSTLSAWLRDVGISLTEIGFFAWLVLTYSLKFLWAPLVDRYSVPIFGYFGKRKGWILFCQSMIFIALLGMSASDPISSLQLLAFFAFLAAFFGSVQDIAIDALRIEIADSSDQGNFAASYQLGYRVAILVATSLALIFADQLDWSYVYQLMSALMVIGMLGAIISNEPINHEIAILRMDEALWLSFKDFFSRFGIWTAALLLLLISTYRLTDIVMGPMAMPFYLDMGFTKTEIGALVKTVALAASIVGFFVGGYLIKNLALTSGLLIGGAAVLTTNLFFALVANLDANISLLSLIVGLDSFAAGLVGTINIAFLTSLVSKKYTAVQYAMLTSFMMLPGKFFSGFSGVLADYYVSISSLQTGWAYFFYTTSAMSIPALILIIIYKKLHEPHTS</sequence>
<feature type="transmembrane region" description="Helical" evidence="6">
    <location>
        <begin position="144"/>
        <end position="161"/>
    </location>
</feature>
<evidence type="ECO:0000313" key="9">
    <source>
        <dbReference type="Proteomes" id="UP000050874"/>
    </source>
</evidence>
<evidence type="ECO:0000256" key="6">
    <source>
        <dbReference type="SAM" id="Phobius"/>
    </source>
</evidence>
<feature type="transmembrane region" description="Helical" evidence="6">
    <location>
        <begin position="7"/>
        <end position="29"/>
    </location>
</feature>
<evidence type="ECO:0000256" key="1">
    <source>
        <dbReference type="ARBA" id="ARBA00004141"/>
    </source>
</evidence>
<gene>
    <name evidence="8" type="ORF">ABR63_01310</name>
</gene>
<dbReference type="InterPro" id="IPR004752">
    <property type="entry name" value="AmpG_permease/AT-1"/>
</dbReference>
<dbReference type="Pfam" id="PF07690">
    <property type="entry name" value="MFS_1"/>
    <property type="match status" value="1"/>
</dbReference>
<evidence type="ECO:0000256" key="4">
    <source>
        <dbReference type="ARBA" id="ARBA00022989"/>
    </source>
</evidence>